<evidence type="ECO:0000256" key="1">
    <source>
        <dbReference type="ARBA" id="ARBA00004571"/>
    </source>
</evidence>
<dbReference type="SUPFAM" id="SSF56935">
    <property type="entry name" value="Porins"/>
    <property type="match status" value="1"/>
</dbReference>
<organism evidence="20 21">
    <name type="scientific">Janthinobacterium lividum</name>
    <dbReference type="NCBI Taxonomy" id="29581"/>
    <lineage>
        <taxon>Bacteria</taxon>
        <taxon>Pseudomonadati</taxon>
        <taxon>Pseudomonadota</taxon>
        <taxon>Betaproteobacteria</taxon>
        <taxon>Burkholderiales</taxon>
        <taxon>Oxalobacteraceae</taxon>
        <taxon>Janthinobacterium</taxon>
    </lineage>
</organism>
<protein>
    <submittedName>
        <fullName evidence="20">Iron transporter</fullName>
    </submittedName>
</protein>
<evidence type="ECO:0000256" key="14">
    <source>
        <dbReference type="PROSITE-ProRule" id="PRU01360"/>
    </source>
</evidence>
<evidence type="ECO:0000256" key="16">
    <source>
        <dbReference type="RuleBase" id="RU003357"/>
    </source>
</evidence>
<feature type="domain" description="TonB-dependent receptor plug" evidence="19">
    <location>
        <begin position="71"/>
        <end position="182"/>
    </location>
</feature>
<keyword evidence="12" id="KW-0675">Receptor</keyword>
<keyword evidence="3 14" id="KW-0813">Transport</keyword>
<dbReference type="NCBIfam" id="TIGR01783">
    <property type="entry name" value="TonB-siderophor"/>
    <property type="match status" value="1"/>
</dbReference>
<keyword evidence="10 16" id="KW-0798">TonB box</keyword>
<dbReference type="CDD" id="cd01347">
    <property type="entry name" value="ligand_gated_channel"/>
    <property type="match status" value="1"/>
</dbReference>
<dbReference type="Pfam" id="PF00593">
    <property type="entry name" value="TonB_dep_Rec_b-barrel"/>
    <property type="match status" value="1"/>
</dbReference>
<keyword evidence="8" id="KW-0408">Iron</keyword>
<evidence type="ECO:0000256" key="10">
    <source>
        <dbReference type="ARBA" id="ARBA00023077"/>
    </source>
</evidence>
<comment type="similarity">
    <text evidence="2 14 16">Belongs to the TonB-dependent receptor family.</text>
</comment>
<evidence type="ECO:0000256" key="7">
    <source>
        <dbReference type="ARBA" id="ARBA00022729"/>
    </source>
</evidence>
<evidence type="ECO:0000256" key="2">
    <source>
        <dbReference type="ARBA" id="ARBA00009810"/>
    </source>
</evidence>
<keyword evidence="9" id="KW-0406">Ion transport</keyword>
<keyword evidence="7 17" id="KW-0732">Signal</keyword>
<dbReference type="GO" id="GO:0015343">
    <property type="term" value="F:siderophore-iron transmembrane transporter activity"/>
    <property type="evidence" value="ECO:0007669"/>
    <property type="project" value="InterPro"/>
</dbReference>
<evidence type="ECO:0000256" key="11">
    <source>
        <dbReference type="ARBA" id="ARBA00023136"/>
    </source>
</evidence>
<dbReference type="InterPro" id="IPR012910">
    <property type="entry name" value="Plug_dom"/>
</dbReference>
<dbReference type="Pfam" id="PF07715">
    <property type="entry name" value="Plug"/>
    <property type="match status" value="1"/>
</dbReference>
<dbReference type="Gene3D" id="2.40.170.20">
    <property type="entry name" value="TonB-dependent receptor, beta-barrel domain"/>
    <property type="match status" value="1"/>
</dbReference>
<evidence type="ECO:0000259" key="18">
    <source>
        <dbReference type="Pfam" id="PF00593"/>
    </source>
</evidence>
<dbReference type="Gene3D" id="2.170.130.10">
    <property type="entry name" value="TonB-dependent receptor, plug domain"/>
    <property type="match status" value="1"/>
</dbReference>
<evidence type="ECO:0000256" key="8">
    <source>
        <dbReference type="ARBA" id="ARBA00023004"/>
    </source>
</evidence>
<evidence type="ECO:0000256" key="15">
    <source>
        <dbReference type="PROSITE-ProRule" id="PRU10144"/>
    </source>
</evidence>
<keyword evidence="6 14" id="KW-0812">Transmembrane</keyword>
<evidence type="ECO:0000256" key="4">
    <source>
        <dbReference type="ARBA" id="ARBA00022452"/>
    </source>
</evidence>
<dbReference type="PANTHER" id="PTHR30442">
    <property type="entry name" value="IRON III DICITRATE TRANSPORT PROTEIN FECA"/>
    <property type="match status" value="1"/>
</dbReference>
<dbReference type="InterPro" id="IPR039426">
    <property type="entry name" value="TonB-dep_rcpt-like"/>
</dbReference>
<evidence type="ECO:0000313" key="20">
    <source>
        <dbReference type="EMBL" id="OFJ48224.1"/>
    </source>
</evidence>
<evidence type="ECO:0000256" key="5">
    <source>
        <dbReference type="ARBA" id="ARBA00022496"/>
    </source>
</evidence>
<evidence type="ECO:0000313" key="21">
    <source>
        <dbReference type="Proteomes" id="UP000092634"/>
    </source>
</evidence>
<accession>A0A1E8PR52</accession>
<dbReference type="InterPro" id="IPR000531">
    <property type="entry name" value="Beta-barrel_TonB"/>
</dbReference>
<dbReference type="EMBL" id="MAQB02000001">
    <property type="protein sequence ID" value="OFJ48224.1"/>
    <property type="molecule type" value="Genomic_DNA"/>
</dbReference>
<name>A0A1E8PR52_9BURK</name>
<gene>
    <name evidence="20" type="ORF">BA896_003735</name>
</gene>
<feature type="short sequence motif" description="TonB C-terminal box" evidence="15">
    <location>
        <begin position="691"/>
        <end position="708"/>
    </location>
</feature>
<feature type="signal peptide" evidence="17">
    <location>
        <begin position="1"/>
        <end position="32"/>
    </location>
</feature>
<dbReference type="InterPro" id="IPR036942">
    <property type="entry name" value="Beta-barrel_TonB_sf"/>
</dbReference>
<keyword evidence="4 14" id="KW-1134">Transmembrane beta strand</keyword>
<dbReference type="PANTHER" id="PTHR30442:SF0">
    <property type="entry name" value="FE(3+) DICITRATE TRANSPORT PROTEIN FECA"/>
    <property type="match status" value="1"/>
</dbReference>
<dbReference type="PROSITE" id="PS01156">
    <property type="entry name" value="TONB_DEPENDENT_REC_2"/>
    <property type="match status" value="1"/>
</dbReference>
<evidence type="ECO:0000256" key="3">
    <source>
        <dbReference type="ARBA" id="ARBA00022448"/>
    </source>
</evidence>
<keyword evidence="5" id="KW-0410">Iron transport</keyword>
<sequence length="708" mass="76201">MAATLTPLSLSLRPCALAIALACLGAPLAVQAQDANTATASTADSAEPILESIRISGNLLGTSMAASTKHFAGARTVVQKDDIENSGASSISDVMRRIPGVQISDNAGSAGSAISLNIGVRGLTGRYSPRSTVLLDGIPMSVAPYGQPQLSFAPVSLANVETVDVVRGGGAVRFGPQNVGGIINFKTRRVPTTPGVTGDASVRHNAYSEVGHNTQTSVFAGTQLDSGLGLAVLYSGIRGSDWRVGSDEKVNDFALKWRYDVSPTAEVYGKLSYYDVRSRTPGGLTVAQYKADPFQNTRPTDFWSGERKAFDVGYLNALSGTQEVEVRAYYNKSSRESTLISANLKGLGHQPRNYATTAIEPRYTQRFSTGKVSQDVTVGYRYLAERADETIYNVVVASGVQQAPTRFANNATDAQAVYIDDKIAIGAWRVTPGVRYEHIKTVRYNHLPTEQKIELLNNKALPSLNVAYLLDNNVTLFGNYNSSFGAVQNTQLNAQSSKNPLQPELAKTAELGARWKSSQLSAEATLFNIKFDNQIQSVGSGENAIFYNVGATHHRGLETAIGYHFDRSGPLAGLNAYATYSYTKATLQDGVHAGNDVPFYSRNTDTLGTHYQLGTWGFDLSSSHQSRQFADEANTLAENAAGNLGVIPGFRTWNTQVKWKVPGQAGLELVAGINNLADKRYFTRTSDGNLGKIVGAPRMLYLQGRLAF</sequence>
<dbReference type="AlphaFoldDB" id="A0A1E8PR52"/>
<keyword evidence="13 14" id="KW-0998">Cell outer membrane</keyword>
<evidence type="ECO:0000256" key="17">
    <source>
        <dbReference type="SAM" id="SignalP"/>
    </source>
</evidence>
<dbReference type="GO" id="GO:0015891">
    <property type="term" value="P:siderophore transport"/>
    <property type="evidence" value="ECO:0007669"/>
    <property type="project" value="InterPro"/>
</dbReference>
<dbReference type="PROSITE" id="PS52016">
    <property type="entry name" value="TONB_DEPENDENT_REC_3"/>
    <property type="match status" value="1"/>
</dbReference>
<evidence type="ECO:0000256" key="6">
    <source>
        <dbReference type="ARBA" id="ARBA00022692"/>
    </source>
</evidence>
<dbReference type="Proteomes" id="UP000092634">
    <property type="component" value="Unassembled WGS sequence"/>
</dbReference>
<keyword evidence="11 14" id="KW-0472">Membrane</keyword>
<reference evidence="20 21" key="1">
    <citation type="submission" date="2016-10" db="EMBL/GenBank/DDBJ databases">
        <title>Updated version of Genome Assembly of Janthinobacterium lividum ERGS5:01.</title>
        <authorList>
            <person name="Kumar R."/>
            <person name="Acharya V."/>
            <person name="Singh D."/>
        </authorList>
    </citation>
    <scope>NUCLEOTIDE SEQUENCE [LARGE SCALE GENOMIC DNA]</scope>
    <source>
        <strain evidence="20 21">ERGS5:01</strain>
    </source>
</reference>
<evidence type="ECO:0000256" key="9">
    <source>
        <dbReference type="ARBA" id="ARBA00023065"/>
    </source>
</evidence>
<dbReference type="GO" id="GO:0038023">
    <property type="term" value="F:signaling receptor activity"/>
    <property type="evidence" value="ECO:0007669"/>
    <property type="project" value="InterPro"/>
</dbReference>
<dbReference type="InterPro" id="IPR010917">
    <property type="entry name" value="TonB_rcpt_CS"/>
</dbReference>
<feature type="chain" id="PRO_5009214612" evidence="17">
    <location>
        <begin position="33"/>
        <end position="708"/>
    </location>
</feature>
<comment type="subcellular location">
    <subcellularLocation>
        <location evidence="1 14">Cell outer membrane</location>
        <topology evidence="1 14">Multi-pass membrane protein</topology>
    </subcellularLocation>
</comment>
<evidence type="ECO:0000256" key="12">
    <source>
        <dbReference type="ARBA" id="ARBA00023170"/>
    </source>
</evidence>
<comment type="caution">
    <text evidence="20">The sequence shown here is derived from an EMBL/GenBank/DDBJ whole genome shotgun (WGS) entry which is preliminary data.</text>
</comment>
<feature type="domain" description="TonB-dependent receptor-like beta-barrel" evidence="18">
    <location>
        <begin position="265"/>
        <end position="676"/>
    </location>
</feature>
<evidence type="ECO:0000256" key="13">
    <source>
        <dbReference type="ARBA" id="ARBA00023237"/>
    </source>
</evidence>
<proteinExistence type="inferred from homology"/>
<dbReference type="GO" id="GO:0009279">
    <property type="term" value="C:cell outer membrane"/>
    <property type="evidence" value="ECO:0007669"/>
    <property type="project" value="UniProtKB-SubCell"/>
</dbReference>
<evidence type="ECO:0000259" key="19">
    <source>
        <dbReference type="Pfam" id="PF07715"/>
    </source>
</evidence>
<dbReference type="InterPro" id="IPR010105">
    <property type="entry name" value="TonB_sidphr_rcpt"/>
</dbReference>
<dbReference type="InterPro" id="IPR037066">
    <property type="entry name" value="Plug_dom_sf"/>
</dbReference>